<sequence length="439" mass="48105">MDRTTERALKRAVRDEAAVRLRGDAVGSDAVEALIRRLVEEIASESGISLPPYEFEGLASAMIDDFLRYGPLQRLLEDESVTEIMVNGGGIDLDDPALPFRAPIVYVERAGRIEYRPDVEFDDAEHVRRIINKIAEQSGKRCDDAHAMGCAMLPGGRARATYVVPPIAPDGPALNVRTFSSSMLGMEDLVRMGMLTDGMSQFLRAAVQARCPLVISGGTGSGKTTLLGALSGFIPPDERVITIEDTPELRLQTPHVERMQTREANTEGEGSVSMRELVALSLRRRPDRIIVGECRGAEAYDMLQAMQTDHPGSMTTVHANDPGNAISRLRTMVGYADGDLSRDVIVQQIAESLQGGLVVHVERMQDGARRVTSIVAIDPLPEGSLVIPRAELFVFDVEGVDAYGAVAGEWRACGVQPQRIKERMRASGVWYDPAWFFDR</sequence>
<reference evidence="4 6" key="1">
    <citation type="journal article" date="2005" name="Appl. Environ. Microbiol.">
        <title>Intestinal bacterial communities that produce active estrogen-like compounds enterodiol and enterolactone in humans.</title>
        <authorList>
            <person name="Clavel T."/>
            <person name="Henderson G."/>
            <person name="Alpert C.A."/>
            <person name="Philippe C."/>
            <person name="Rigottier-Gois L."/>
            <person name="Dore J."/>
            <person name="Blaut M."/>
        </authorList>
    </citation>
    <scope>NUCLEOTIDE SEQUENCE [LARGE SCALE GENOMIC DNA]</scope>
    <source>
        <strain evidence="4 6">SECO-MT75m2</strain>
    </source>
</reference>
<feature type="domain" description="Bacterial type II secretion system protein E" evidence="2">
    <location>
        <begin position="101"/>
        <end position="353"/>
    </location>
</feature>
<dbReference type="EMBL" id="PPTU01000009">
    <property type="protein sequence ID" value="RDB70602.1"/>
    <property type="molecule type" value="Genomic_DNA"/>
</dbReference>
<dbReference type="SUPFAM" id="SSF52540">
    <property type="entry name" value="P-loop containing nucleoside triphosphate hydrolases"/>
    <property type="match status" value="1"/>
</dbReference>
<dbReference type="InterPro" id="IPR027417">
    <property type="entry name" value="P-loop_NTPase"/>
</dbReference>
<dbReference type="PANTHER" id="PTHR30486:SF6">
    <property type="entry name" value="TYPE IV PILUS RETRACTATION ATPASE PILT"/>
    <property type="match status" value="1"/>
</dbReference>
<organism evidence="3 5">
    <name type="scientific">Eggerthella lenta</name>
    <name type="common">Eubacterium lentum</name>
    <dbReference type="NCBI Taxonomy" id="84112"/>
    <lineage>
        <taxon>Bacteria</taxon>
        <taxon>Bacillati</taxon>
        <taxon>Actinomycetota</taxon>
        <taxon>Coriobacteriia</taxon>
        <taxon>Eggerthellales</taxon>
        <taxon>Eggerthellaceae</taxon>
        <taxon>Eggerthella</taxon>
    </lineage>
</organism>
<comment type="similarity">
    <text evidence="1">Belongs to the GSP E family.</text>
</comment>
<dbReference type="RefSeq" id="WP_114533758.1">
    <property type="nucleotide sequence ID" value="NZ_JADNER010000017.1"/>
</dbReference>
<protein>
    <submittedName>
        <fullName evidence="3">CpaF family protein</fullName>
    </submittedName>
</protein>
<proteinExistence type="inferred from homology"/>
<evidence type="ECO:0000313" key="4">
    <source>
        <dbReference type="EMBL" id="TNU90408.1"/>
    </source>
</evidence>
<dbReference type="InterPro" id="IPR001482">
    <property type="entry name" value="T2SS/T4SS_dom"/>
</dbReference>
<evidence type="ECO:0000259" key="2">
    <source>
        <dbReference type="Pfam" id="PF00437"/>
    </source>
</evidence>
<reference evidence="4" key="3">
    <citation type="submission" date="2019-06" db="EMBL/GenBank/DDBJ databases">
        <authorList>
            <person name="Bisanz J.E."/>
            <person name="Turnbaugh P.J."/>
        </authorList>
    </citation>
    <scope>NUCLEOTIDE SEQUENCE</scope>
    <source>
        <strain evidence="4">SECO-MT75m2</strain>
    </source>
</reference>
<dbReference type="Proteomes" id="UP000253970">
    <property type="component" value="Unassembled WGS sequence"/>
</dbReference>
<dbReference type="GO" id="GO:0016887">
    <property type="term" value="F:ATP hydrolysis activity"/>
    <property type="evidence" value="ECO:0007669"/>
    <property type="project" value="InterPro"/>
</dbReference>
<evidence type="ECO:0000313" key="5">
    <source>
        <dbReference type="Proteomes" id="UP000253970"/>
    </source>
</evidence>
<dbReference type="Proteomes" id="UP000312594">
    <property type="component" value="Unassembled WGS sequence"/>
</dbReference>
<name>A0A369MIV6_EGGLN</name>
<dbReference type="Pfam" id="PF00437">
    <property type="entry name" value="T2SSE"/>
    <property type="match status" value="1"/>
</dbReference>
<dbReference type="EMBL" id="VEVP01000018">
    <property type="protein sequence ID" value="TNU90408.1"/>
    <property type="molecule type" value="Genomic_DNA"/>
</dbReference>
<dbReference type="CDD" id="cd01130">
    <property type="entry name" value="VirB11-like_ATPase"/>
    <property type="match status" value="1"/>
</dbReference>
<dbReference type="PANTHER" id="PTHR30486">
    <property type="entry name" value="TWITCHING MOTILITY PROTEIN PILT"/>
    <property type="match status" value="1"/>
</dbReference>
<dbReference type="Gene3D" id="3.40.50.300">
    <property type="entry name" value="P-loop containing nucleotide triphosphate hydrolases"/>
    <property type="match status" value="1"/>
</dbReference>
<gene>
    <name evidence="3" type="ORF">C1875_07505</name>
    <name evidence="4" type="ORF">FIC87_08935</name>
</gene>
<evidence type="ECO:0000256" key="1">
    <source>
        <dbReference type="ARBA" id="ARBA00006611"/>
    </source>
</evidence>
<comment type="caution">
    <text evidence="3">The sequence shown here is derived from an EMBL/GenBank/DDBJ whole genome shotgun (WGS) entry which is preliminary data.</text>
</comment>
<reference evidence="3 5" key="2">
    <citation type="journal article" date="2018" name="Elife">
        <title>Discovery and characterization of a prevalent human gut bacterial enzyme sufficient for the inactivation of a family of plant toxins.</title>
        <authorList>
            <person name="Koppel N."/>
            <person name="Bisanz J.E."/>
            <person name="Pandelia M.E."/>
            <person name="Turnbaugh P.J."/>
            <person name="Balskus E.P."/>
        </authorList>
    </citation>
    <scope>NUCLEOTIDE SEQUENCE [LARGE SCALE GENOMIC DNA]</scope>
    <source>
        <strain evidence="3 5">W1 BHI 6</strain>
    </source>
</reference>
<dbReference type="AlphaFoldDB" id="A0A369MIV6"/>
<evidence type="ECO:0000313" key="6">
    <source>
        <dbReference type="Proteomes" id="UP000312594"/>
    </source>
</evidence>
<accession>A0A369MIV6</accession>
<dbReference type="Gene3D" id="3.30.450.380">
    <property type="match status" value="1"/>
</dbReference>
<dbReference type="InterPro" id="IPR050921">
    <property type="entry name" value="T4SS_GSP_E_ATPase"/>
</dbReference>
<evidence type="ECO:0000313" key="3">
    <source>
        <dbReference type="EMBL" id="RDB70602.1"/>
    </source>
</evidence>